<accession>A0ABD5R198</accession>
<dbReference type="Proteomes" id="UP001596118">
    <property type="component" value="Unassembled WGS sequence"/>
</dbReference>
<dbReference type="RefSeq" id="WP_256411061.1">
    <property type="nucleotide sequence ID" value="NZ_JANHDM010000003.1"/>
</dbReference>
<gene>
    <name evidence="1" type="ORF">ACFPM1_07785</name>
</gene>
<evidence type="ECO:0000313" key="2">
    <source>
        <dbReference type="Proteomes" id="UP001596118"/>
    </source>
</evidence>
<sequence>MTRRYYRSEVPESSLASNRLDAARSRLSRQGALGGSGRVDRVSGESPDIRLDVDYRGRYAERIARELREVLSAPGIEKAPFATVEAKQDADAYYTAELVDDEPAMVQAPGAISVGANLVEVGTRNTHWVGVDTAPSQPDPGHPFGNGTDALVGIPADARRVQIVDSTSEPTQRDQPIPVATVTAEHGDVDLYDASAESIDEPIYLFDLEYDPQGDVDPGVWDTYGNASILDSDDVVAWGRVFDTGHDFGDGELVIENGLLRLRIDEPTNADATATLEAETYDAGADSWTAVDLPAYQDGDLDTDWQPADVDLTRISQARVAAQIEFSAEAGTNAGDTYAADAQLDRGREALFVTETSDGELPPDLEALLAPIAATSVVDPGVEQALVAREEVRR</sequence>
<name>A0ABD5R198_9EURY</name>
<keyword evidence="2" id="KW-1185">Reference proteome</keyword>
<proteinExistence type="predicted"/>
<organism evidence="1 2">
    <name type="scientific">Halorubrum rubrum</name>
    <dbReference type="NCBI Taxonomy" id="1126240"/>
    <lineage>
        <taxon>Archaea</taxon>
        <taxon>Methanobacteriati</taxon>
        <taxon>Methanobacteriota</taxon>
        <taxon>Stenosarchaea group</taxon>
        <taxon>Halobacteria</taxon>
        <taxon>Halobacteriales</taxon>
        <taxon>Haloferacaceae</taxon>
        <taxon>Halorubrum</taxon>
    </lineage>
</organism>
<reference evidence="1 2" key="1">
    <citation type="journal article" date="2019" name="Int. J. Syst. Evol. Microbiol.">
        <title>The Global Catalogue of Microorganisms (GCM) 10K type strain sequencing project: providing services to taxonomists for standard genome sequencing and annotation.</title>
        <authorList>
            <consortium name="The Broad Institute Genomics Platform"/>
            <consortium name="The Broad Institute Genome Sequencing Center for Infectious Disease"/>
            <person name="Wu L."/>
            <person name="Ma J."/>
        </authorList>
    </citation>
    <scope>NUCLEOTIDE SEQUENCE [LARGE SCALE GENOMIC DNA]</scope>
    <source>
        <strain evidence="1 2">CGMCC 1.12124</strain>
    </source>
</reference>
<dbReference type="EMBL" id="JBHSKY010000007">
    <property type="protein sequence ID" value="MFC5278654.1"/>
    <property type="molecule type" value="Genomic_DNA"/>
</dbReference>
<comment type="caution">
    <text evidence="1">The sequence shown here is derived from an EMBL/GenBank/DDBJ whole genome shotgun (WGS) entry which is preliminary data.</text>
</comment>
<dbReference type="AlphaFoldDB" id="A0ABD5R198"/>
<evidence type="ECO:0000313" key="1">
    <source>
        <dbReference type="EMBL" id="MFC5278654.1"/>
    </source>
</evidence>
<protein>
    <submittedName>
        <fullName evidence="1">Uncharacterized protein</fullName>
    </submittedName>
</protein>